<dbReference type="Gene3D" id="3.30.2090.10">
    <property type="entry name" value="Multidrug efflux transporter AcrB TolC docking domain, DN and DC subdomains"/>
    <property type="match status" value="2"/>
</dbReference>
<evidence type="ECO:0000256" key="5">
    <source>
        <dbReference type="ARBA" id="ARBA00022519"/>
    </source>
</evidence>
<dbReference type="PRINTS" id="PR00702">
    <property type="entry name" value="ACRIFLAVINRP"/>
</dbReference>
<evidence type="ECO:0000313" key="11">
    <source>
        <dbReference type="Proteomes" id="UP001062165"/>
    </source>
</evidence>
<keyword evidence="6 9" id="KW-0812">Transmembrane</keyword>
<dbReference type="InterPro" id="IPR001036">
    <property type="entry name" value="Acrflvin-R"/>
</dbReference>
<dbReference type="Gene3D" id="3.30.70.1430">
    <property type="entry name" value="Multidrug efflux transporter AcrB pore domain"/>
    <property type="match status" value="2"/>
</dbReference>
<gene>
    <name evidence="10" type="ORF">N7E81_13560</name>
</gene>
<keyword evidence="7 9" id="KW-1133">Transmembrane helix</keyword>
<dbReference type="Gene3D" id="3.30.70.1440">
    <property type="entry name" value="Multidrug efflux transporter AcrB pore domain"/>
    <property type="match status" value="1"/>
</dbReference>
<dbReference type="EMBL" id="CP106735">
    <property type="protein sequence ID" value="UXX78383.1"/>
    <property type="molecule type" value="Genomic_DNA"/>
</dbReference>
<evidence type="ECO:0000256" key="1">
    <source>
        <dbReference type="ARBA" id="ARBA00004429"/>
    </source>
</evidence>
<reference evidence="10" key="1">
    <citation type="submission" date="2022-10" db="EMBL/GenBank/DDBJ databases">
        <title>Comparative genomics and taxonomic characterization of three novel marine species of genus Reichenbachiella exhibiting antioxidant and polysaccharide degradation activities.</title>
        <authorList>
            <person name="Muhammad N."/>
            <person name="Lee Y.-J."/>
            <person name="Ko J."/>
            <person name="Kim S.-G."/>
        </authorList>
    </citation>
    <scope>NUCLEOTIDE SEQUENCE</scope>
    <source>
        <strain evidence="10">Wsw4-B4</strain>
    </source>
</reference>
<dbReference type="PANTHER" id="PTHR32063:SF9">
    <property type="entry name" value="SIMILAR TO MULTIDRUG RESISTANCE PROTEIN MEXB"/>
    <property type="match status" value="1"/>
</dbReference>
<keyword evidence="11" id="KW-1185">Reference proteome</keyword>
<keyword evidence="4" id="KW-1003">Cell membrane</keyword>
<feature type="transmembrane region" description="Helical" evidence="9">
    <location>
        <begin position="472"/>
        <end position="499"/>
    </location>
</feature>
<feature type="transmembrane region" description="Helical" evidence="9">
    <location>
        <begin position="896"/>
        <end position="920"/>
    </location>
</feature>
<keyword evidence="3" id="KW-0813">Transport</keyword>
<proteinExistence type="inferred from homology"/>
<evidence type="ECO:0000256" key="2">
    <source>
        <dbReference type="ARBA" id="ARBA00010942"/>
    </source>
</evidence>
<dbReference type="Proteomes" id="UP001062165">
    <property type="component" value="Chromosome"/>
</dbReference>
<sequence>MFQTFIRRPALAIVISLVIMFMGVLAIKTLPKSQFPDIAPPMVVVYLSYPGASSTVLTNSVLIPLEQAINGVPGMKYMFSTAASSGEANIQIVFHKGSDPNQAVVNINNRVQQMKNRLPPIVQLEGLRVQRLMPNMLMYVNLYGTDTTNVNMKYIFNYAYINMLPELQRINGVGRAQIIGSRQYAMRVWLNPDRMRAYNISSEEVMEALNEQSIIGSPGRLGRADSKRSEAIEYVLTYKGRFNEAEEYKDVIVRANSEGEVLRLKDIADVELGSEYYDIYSNKDEFPSAAITLNQAYGSNATEVIEEVKAKLEEMKKDFPPGVEYEISYDVSNFLDASIEEVIHTLRDAFILVSLVVFLFLGDWRSTLIPTLAVPVSLIGAFFAMQMFGLNINMITLFALVLAIGIVVDDAIVVVEAVHAKMEEKHLSPFKAVKEVLVEISGAIIAITLLMTAVFVPVSFMSGPVGIFYRQFAITMASSIVISGVVALTLTPVLCAIILKNNHGQPRKKTLMNRFMDGFNRGFEKLTGKYTGLLKLIANRRTVTFGLLILFSLGTFGVAKLLPSGFIPSEDQGMIYAVLQTPPGSTLERTYAISRQLQKYAMEVDAIQSVSSLAGYEILTQGRGSNSGTLLINLKPWHERHHTVKEVIEELEEKAKDIPGAQIEFFDPPAVPGYGAAGGIALQLLDKNSEINYQRLGEVNEDFMDALEERPELTSLFTFYRTDYPQYELEIDNELAMQKGVSIGRAMDNLSIMVGSTYDLGFIKFGRFFKVFVQADPAFRKLPSDVMKLYVKNDIGEEVPYSSFMKIKKTQGIYEINRYNMYTTASIRCSPAKGYSSGEAITAIQEVAEQTLPRGYDIDWSGLQKDEVARGNESVYIFIIVLIFVYLVLTAQYESFILPLAVILSLPAGIFGSFLVVKAMGLANDIYAQVALVMLVGLLGKNAVLIVEFAVQKHQEGMTVLEAAIEGARVRFRPILMTSFAFIAGLIPLILASGPGAIGNRTIGASALGGMLFGTIFGVVIVPGLYYIFGTWADGRKLIKDEDFEPLTEHHNG</sequence>
<feature type="transmembrane region" description="Helical" evidence="9">
    <location>
        <begin position="342"/>
        <end position="361"/>
    </location>
</feature>
<dbReference type="Pfam" id="PF00873">
    <property type="entry name" value="ACR_tran"/>
    <property type="match status" value="1"/>
</dbReference>
<dbReference type="RefSeq" id="WP_263050129.1">
    <property type="nucleotide sequence ID" value="NZ_CP106735.1"/>
</dbReference>
<feature type="transmembrane region" description="Helical" evidence="9">
    <location>
        <begin position="926"/>
        <end position="951"/>
    </location>
</feature>
<comment type="similarity">
    <text evidence="2">Belongs to the resistance-nodulation-cell division (RND) (TC 2.A.6) family.</text>
</comment>
<feature type="transmembrane region" description="Helical" evidence="9">
    <location>
        <begin position="1003"/>
        <end position="1029"/>
    </location>
</feature>
<name>A0ABY6CWZ0_9BACT</name>
<evidence type="ECO:0000256" key="6">
    <source>
        <dbReference type="ARBA" id="ARBA00022692"/>
    </source>
</evidence>
<comment type="subcellular location">
    <subcellularLocation>
        <location evidence="1">Cell inner membrane</location>
        <topology evidence="1">Multi-pass membrane protein</topology>
    </subcellularLocation>
</comment>
<feature type="transmembrane region" description="Helical" evidence="9">
    <location>
        <begin position="972"/>
        <end position="991"/>
    </location>
</feature>
<dbReference type="InterPro" id="IPR027463">
    <property type="entry name" value="AcrB_DN_DC_subdom"/>
</dbReference>
<feature type="transmembrane region" description="Helical" evidence="9">
    <location>
        <begin position="436"/>
        <end position="460"/>
    </location>
</feature>
<dbReference type="SUPFAM" id="SSF82693">
    <property type="entry name" value="Multidrug efflux transporter AcrB pore domain, PN1, PN2, PC1 and PC2 subdomains"/>
    <property type="match status" value="4"/>
</dbReference>
<feature type="transmembrane region" description="Helical" evidence="9">
    <location>
        <begin position="543"/>
        <end position="562"/>
    </location>
</feature>
<accession>A0ABY6CWZ0</accession>
<protein>
    <submittedName>
        <fullName evidence="10">Efflux RND transporter permease subunit</fullName>
    </submittedName>
</protein>
<dbReference type="NCBIfam" id="TIGR00915">
    <property type="entry name" value="2A0602"/>
    <property type="match status" value="1"/>
</dbReference>
<evidence type="ECO:0000256" key="7">
    <source>
        <dbReference type="ARBA" id="ARBA00022989"/>
    </source>
</evidence>
<feature type="transmembrane region" description="Helical" evidence="9">
    <location>
        <begin position="368"/>
        <end position="388"/>
    </location>
</feature>
<feature type="transmembrane region" description="Helical" evidence="9">
    <location>
        <begin position="874"/>
        <end position="889"/>
    </location>
</feature>
<evidence type="ECO:0000313" key="10">
    <source>
        <dbReference type="EMBL" id="UXX78383.1"/>
    </source>
</evidence>
<dbReference type="SUPFAM" id="SSF82866">
    <property type="entry name" value="Multidrug efflux transporter AcrB transmembrane domain"/>
    <property type="match status" value="2"/>
</dbReference>
<keyword evidence="5" id="KW-0997">Cell inner membrane</keyword>
<dbReference type="PANTHER" id="PTHR32063">
    <property type="match status" value="1"/>
</dbReference>
<feature type="transmembrane region" description="Helical" evidence="9">
    <location>
        <begin position="394"/>
        <end position="415"/>
    </location>
</feature>
<evidence type="ECO:0000256" key="8">
    <source>
        <dbReference type="ARBA" id="ARBA00023136"/>
    </source>
</evidence>
<keyword evidence="8 9" id="KW-0472">Membrane</keyword>
<evidence type="ECO:0000256" key="4">
    <source>
        <dbReference type="ARBA" id="ARBA00022475"/>
    </source>
</evidence>
<dbReference type="Gene3D" id="3.30.70.1320">
    <property type="entry name" value="Multidrug efflux transporter AcrB pore domain like"/>
    <property type="match status" value="1"/>
</dbReference>
<dbReference type="Gene3D" id="1.20.1640.10">
    <property type="entry name" value="Multidrug efflux transporter AcrB transmembrane domain"/>
    <property type="match status" value="2"/>
</dbReference>
<dbReference type="SUPFAM" id="SSF82714">
    <property type="entry name" value="Multidrug efflux transporter AcrB TolC docking domain, DN and DC subdomains"/>
    <property type="match status" value="2"/>
</dbReference>
<organism evidence="10 11">
    <name type="scientific">Reichenbachiella carrageenanivorans</name>
    <dbReference type="NCBI Taxonomy" id="2979869"/>
    <lineage>
        <taxon>Bacteria</taxon>
        <taxon>Pseudomonadati</taxon>
        <taxon>Bacteroidota</taxon>
        <taxon>Cytophagia</taxon>
        <taxon>Cytophagales</taxon>
        <taxon>Reichenbachiellaceae</taxon>
        <taxon>Reichenbachiella</taxon>
    </lineage>
</organism>
<evidence type="ECO:0000256" key="3">
    <source>
        <dbReference type="ARBA" id="ARBA00022448"/>
    </source>
</evidence>
<evidence type="ECO:0000256" key="9">
    <source>
        <dbReference type="SAM" id="Phobius"/>
    </source>
</evidence>
<dbReference type="InterPro" id="IPR004764">
    <property type="entry name" value="MdtF-like"/>
</dbReference>